<feature type="compositionally biased region" description="Polar residues" evidence="1">
    <location>
        <begin position="876"/>
        <end position="887"/>
    </location>
</feature>
<evidence type="ECO:0000259" key="2">
    <source>
        <dbReference type="PROSITE" id="PS50878"/>
    </source>
</evidence>
<dbReference type="InterPro" id="IPR043502">
    <property type="entry name" value="DNA/RNA_pol_sf"/>
</dbReference>
<dbReference type="OrthoDB" id="116078at2759"/>
<dbReference type="InterPro" id="IPR043128">
    <property type="entry name" value="Rev_trsase/Diguanyl_cyclase"/>
</dbReference>
<dbReference type="Gene3D" id="1.10.340.70">
    <property type="match status" value="1"/>
</dbReference>
<dbReference type="InterPro" id="IPR036397">
    <property type="entry name" value="RNaseH_sf"/>
</dbReference>
<organism evidence="3 4">
    <name type="scientific">Mytilus coruscus</name>
    <name type="common">Sea mussel</name>
    <dbReference type="NCBI Taxonomy" id="42192"/>
    <lineage>
        <taxon>Eukaryota</taxon>
        <taxon>Metazoa</taxon>
        <taxon>Spiralia</taxon>
        <taxon>Lophotrochozoa</taxon>
        <taxon>Mollusca</taxon>
        <taxon>Bivalvia</taxon>
        <taxon>Autobranchia</taxon>
        <taxon>Pteriomorphia</taxon>
        <taxon>Mytilida</taxon>
        <taxon>Mytiloidea</taxon>
        <taxon>Mytilidae</taxon>
        <taxon>Mytilinae</taxon>
        <taxon>Mytilus</taxon>
    </lineage>
</organism>
<dbReference type="Gene3D" id="3.30.70.270">
    <property type="match status" value="2"/>
</dbReference>
<dbReference type="Pfam" id="PF17921">
    <property type="entry name" value="Integrase_H2C2"/>
    <property type="match status" value="1"/>
</dbReference>
<dbReference type="FunFam" id="1.10.340.70:FF:000001">
    <property type="entry name" value="Retrovirus-related Pol polyprotein from transposon gypsy-like Protein"/>
    <property type="match status" value="1"/>
</dbReference>
<sequence>MFQNIAPVHSETEKDAIADILNKYSDTFSKDETDLGRTSLIEFCIETGDAKPIKQPPRRVPMAYAGEEKKLIDQMTNQGIIQKSTSPWSSPLVLVLKKNGKVRACCDYRILNRATKPQAWPLPRIQDCLDTVAGGVIFSTFDLTSGFNQIPVRSEDIPKTAFVTKYGLYEYKTLPFGLTNGPACCQRLMELVLSGLQWQILLIYLDDIILFSSNFSQHLERLDIVLKRLQEAGLKLKPEKRNIFQTEVTFLGHVVSEQGIQPNPDNFTKILECPVPKTVKGVRHILGLGSYYRRFIRNFSDLVKPLTELTKKSSKFVWSENCQLAFEHLKQQFVSPDQVLNMAMLMSRCLNPKDCDCPLNDNMEYLSCGPCKKCTRRAQIMLSTWKPFSSDDQIEINDKETNTKTVLNAVKTRKQTNQENECTVWNMGHTHEKLKELQNKDEDVGPILRWKISGKKTCDIDLQSNSPATRHYYHFRDSLVLQDGLLFRKFEKQNKTGQYLQFLTPEKLKYEVLHSMHDAIISGHLGKRKTTEKLLQRFYWFELREDVRIWIAKCEVCGANKPPSKTVRAPLGSMPTGAPWDRLATDIMGPFPVTPRGNKYILTITCHFTKWVEIFALQDQTAATCANHILNDMAYQLKCKRGLAYKCMHCIYPESFLAEKNRVEAHILKRHLALDKARYYCTLCMFRCNDRKNLDRHLVSFVPHLRQREVQIAGNKYLGDLAYLKESPAPHSFNTTVRDYVPLSHSESAGFWATKSRGEPVPPVVSLPLPQASHMSNPVSLPPAYHHMSSLSPPTTLASIQPSYHYMPAMTPATLANLPPPAYQHLPNMSSTIPANHFLSQTMSQLQTATVQSHLPAPSVYPTTTATGQPQQPTTSSALTLQMGQYP</sequence>
<accession>A0A6J8ADZ3</accession>
<evidence type="ECO:0000313" key="4">
    <source>
        <dbReference type="Proteomes" id="UP000507470"/>
    </source>
</evidence>
<dbReference type="SUPFAM" id="SSF56672">
    <property type="entry name" value="DNA/RNA polymerases"/>
    <property type="match status" value="1"/>
</dbReference>
<feature type="domain" description="Reverse transcriptase" evidence="2">
    <location>
        <begin position="76"/>
        <end position="255"/>
    </location>
</feature>
<dbReference type="AlphaFoldDB" id="A0A6J8ADZ3"/>
<evidence type="ECO:0000313" key="3">
    <source>
        <dbReference type="EMBL" id="CAC5365997.1"/>
    </source>
</evidence>
<dbReference type="FunFam" id="3.30.70.270:FF:000063">
    <property type="entry name" value="Zinc knuckle domaincontaining protein"/>
    <property type="match status" value="1"/>
</dbReference>
<dbReference type="CDD" id="cd01647">
    <property type="entry name" value="RT_LTR"/>
    <property type="match status" value="1"/>
</dbReference>
<dbReference type="PROSITE" id="PS50878">
    <property type="entry name" value="RT_POL"/>
    <property type="match status" value="1"/>
</dbReference>
<dbReference type="GO" id="GO:0006259">
    <property type="term" value="P:DNA metabolic process"/>
    <property type="evidence" value="ECO:0007669"/>
    <property type="project" value="UniProtKB-ARBA"/>
</dbReference>
<feature type="region of interest" description="Disordered" evidence="1">
    <location>
        <begin position="856"/>
        <end position="887"/>
    </location>
</feature>
<protein>
    <submittedName>
        <fullName evidence="3">Transposon Ty3-I Gag-Pol polyprotein</fullName>
    </submittedName>
</protein>
<dbReference type="GO" id="GO:0003676">
    <property type="term" value="F:nucleic acid binding"/>
    <property type="evidence" value="ECO:0007669"/>
    <property type="project" value="InterPro"/>
</dbReference>
<dbReference type="Gene3D" id="3.30.420.10">
    <property type="entry name" value="Ribonuclease H-like superfamily/Ribonuclease H"/>
    <property type="match status" value="1"/>
</dbReference>
<reference evidence="3 4" key="1">
    <citation type="submission" date="2020-06" db="EMBL/GenBank/DDBJ databases">
        <authorList>
            <person name="Li R."/>
            <person name="Bekaert M."/>
        </authorList>
    </citation>
    <scope>NUCLEOTIDE SEQUENCE [LARGE SCALE GENOMIC DNA]</scope>
    <source>
        <strain evidence="4">wild</strain>
    </source>
</reference>
<dbReference type="InterPro" id="IPR050951">
    <property type="entry name" value="Retrovirus_Pol_polyprotein"/>
</dbReference>
<gene>
    <name evidence="3" type="ORF">MCOR_6460</name>
</gene>
<feature type="compositionally biased region" description="Low complexity" evidence="1">
    <location>
        <begin position="862"/>
        <end position="875"/>
    </location>
</feature>
<dbReference type="PANTHER" id="PTHR37984">
    <property type="entry name" value="PROTEIN CBG26694"/>
    <property type="match status" value="1"/>
</dbReference>
<dbReference type="SUPFAM" id="SSF53098">
    <property type="entry name" value="Ribonuclease H-like"/>
    <property type="match status" value="1"/>
</dbReference>
<name>A0A6J8ADZ3_MYTCO</name>
<dbReference type="InterPro" id="IPR012337">
    <property type="entry name" value="RNaseH-like_sf"/>
</dbReference>
<dbReference type="InterPro" id="IPR000477">
    <property type="entry name" value="RT_dom"/>
</dbReference>
<evidence type="ECO:0000256" key="1">
    <source>
        <dbReference type="SAM" id="MobiDB-lite"/>
    </source>
</evidence>
<dbReference type="InterPro" id="IPR041588">
    <property type="entry name" value="Integrase_H2C2"/>
</dbReference>
<dbReference type="Gene3D" id="3.30.160.60">
    <property type="entry name" value="Classic Zinc Finger"/>
    <property type="match status" value="1"/>
</dbReference>
<dbReference type="Gene3D" id="3.10.10.10">
    <property type="entry name" value="HIV Type 1 Reverse Transcriptase, subunit A, domain 1"/>
    <property type="match status" value="1"/>
</dbReference>
<dbReference type="EMBL" id="CACVKT020001211">
    <property type="protein sequence ID" value="CAC5365997.1"/>
    <property type="molecule type" value="Genomic_DNA"/>
</dbReference>
<proteinExistence type="predicted"/>
<keyword evidence="4" id="KW-1185">Reference proteome</keyword>
<dbReference type="Pfam" id="PF00078">
    <property type="entry name" value="RVT_1"/>
    <property type="match status" value="1"/>
</dbReference>
<dbReference type="Proteomes" id="UP000507470">
    <property type="component" value="Unassembled WGS sequence"/>
</dbReference>
<dbReference type="PANTHER" id="PTHR37984:SF5">
    <property type="entry name" value="PROTEIN NYNRIN-LIKE"/>
    <property type="match status" value="1"/>
</dbReference>